<evidence type="ECO:0000259" key="1">
    <source>
        <dbReference type="Pfam" id="PF01323"/>
    </source>
</evidence>
<feature type="domain" description="DSBA-like thioredoxin" evidence="1">
    <location>
        <begin position="4"/>
        <end position="202"/>
    </location>
</feature>
<evidence type="ECO:0000313" key="3">
    <source>
        <dbReference type="Proteomes" id="UP001249851"/>
    </source>
</evidence>
<comment type="caution">
    <text evidence="2">The sequence shown here is derived from an EMBL/GenBank/DDBJ whole genome shotgun (WGS) entry which is preliminary data.</text>
</comment>
<gene>
    <name evidence="2" type="ORF">P5673_000775</name>
</gene>
<reference evidence="2" key="2">
    <citation type="journal article" date="2023" name="Science">
        <title>Genomic signatures of disease resistance in endangered staghorn corals.</title>
        <authorList>
            <person name="Vollmer S.V."/>
            <person name="Selwyn J.D."/>
            <person name="Despard B.A."/>
            <person name="Roesel C.L."/>
        </authorList>
    </citation>
    <scope>NUCLEOTIDE SEQUENCE</scope>
    <source>
        <strain evidence="2">K2</strain>
    </source>
</reference>
<dbReference type="InterPro" id="IPR036249">
    <property type="entry name" value="Thioredoxin-like_sf"/>
</dbReference>
<name>A0AAD9R7Q4_ACRCE</name>
<keyword evidence="3" id="KW-1185">Reference proteome</keyword>
<dbReference type="Proteomes" id="UP001249851">
    <property type="component" value="Unassembled WGS sequence"/>
</dbReference>
<dbReference type="InterPro" id="IPR001853">
    <property type="entry name" value="DSBA-like_thioredoxin_dom"/>
</dbReference>
<evidence type="ECO:0000313" key="2">
    <source>
        <dbReference type="EMBL" id="KAK2574586.1"/>
    </source>
</evidence>
<sequence length="211" mass="23872">MINIDVYSDLSCPWCYVGKRRLDKAIQQFKTTSISVSWHPYIIDRKTASNGEEYMAYNTRRWGGDGWTHSLRREGQRLGLAFKNWKIWPNSLHGHRLVHLAGKQKGPHGQGKAKDVLFRMIYEDGMNISDVGTLIQAAKEISLQGAEEYLNSTDDVDLIWSEDLHAKSEMGISGVPYFVITNSGDKRETISLSGAQGTEQFLAVFNHVSKH</sequence>
<reference evidence="2" key="1">
    <citation type="journal article" date="2023" name="G3 (Bethesda)">
        <title>Whole genome assembly and annotation of the endangered Caribbean coral Acropora cervicornis.</title>
        <authorList>
            <person name="Selwyn J.D."/>
            <person name="Vollmer S.V."/>
        </authorList>
    </citation>
    <scope>NUCLEOTIDE SEQUENCE</scope>
    <source>
        <strain evidence="2">K2</strain>
    </source>
</reference>
<protein>
    <recommendedName>
        <fullName evidence="1">DSBA-like thioredoxin domain-containing protein</fullName>
    </recommendedName>
</protein>
<dbReference type="Gene3D" id="3.40.30.10">
    <property type="entry name" value="Glutaredoxin"/>
    <property type="match status" value="1"/>
</dbReference>
<dbReference type="Pfam" id="PF01323">
    <property type="entry name" value="DSBA"/>
    <property type="match status" value="1"/>
</dbReference>
<dbReference type="CDD" id="cd03024">
    <property type="entry name" value="DsbA_FrnE"/>
    <property type="match status" value="1"/>
</dbReference>
<accession>A0AAD9R7Q4</accession>
<organism evidence="2 3">
    <name type="scientific">Acropora cervicornis</name>
    <name type="common">Staghorn coral</name>
    <dbReference type="NCBI Taxonomy" id="6130"/>
    <lineage>
        <taxon>Eukaryota</taxon>
        <taxon>Metazoa</taxon>
        <taxon>Cnidaria</taxon>
        <taxon>Anthozoa</taxon>
        <taxon>Hexacorallia</taxon>
        <taxon>Scleractinia</taxon>
        <taxon>Astrocoeniina</taxon>
        <taxon>Acroporidae</taxon>
        <taxon>Acropora</taxon>
    </lineage>
</organism>
<dbReference type="GO" id="GO:0016491">
    <property type="term" value="F:oxidoreductase activity"/>
    <property type="evidence" value="ECO:0007669"/>
    <property type="project" value="InterPro"/>
</dbReference>
<dbReference type="SUPFAM" id="SSF52833">
    <property type="entry name" value="Thioredoxin-like"/>
    <property type="match status" value="1"/>
</dbReference>
<dbReference type="PANTHER" id="PTHR13887">
    <property type="entry name" value="GLUTATHIONE S-TRANSFERASE KAPPA"/>
    <property type="match status" value="1"/>
</dbReference>
<proteinExistence type="predicted"/>
<dbReference type="EMBL" id="JARQWQ010000001">
    <property type="protein sequence ID" value="KAK2574586.1"/>
    <property type="molecule type" value="Genomic_DNA"/>
</dbReference>
<dbReference type="PANTHER" id="PTHR13887:SF46">
    <property type="entry name" value="DSBA-LIKE THIOREDOXIN DOMAIN-CONTAINING PROTEIN"/>
    <property type="match status" value="1"/>
</dbReference>
<dbReference type="AlphaFoldDB" id="A0AAD9R7Q4"/>